<evidence type="ECO:0000259" key="3">
    <source>
        <dbReference type="Pfam" id="PF19308"/>
    </source>
</evidence>
<dbReference type="InterPro" id="IPR045747">
    <property type="entry name" value="CRISPR-assoc_prot_Cas6_N_sf"/>
</dbReference>
<dbReference type="AlphaFoldDB" id="A7NKQ1"/>
<evidence type="ECO:0000313" key="4">
    <source>
        <dbReference type="EMBL" id="ABU58071.1"/>
    </source>
</evidence>
<dbReference type="InterPro" id="IPR019267">
    <property type="entry name" value="CRISPR-assoc_Cas6_C"/>
</dbReference>
<evidence type="ECO:0000256" key="1">
    <source>
        <dbReference type="SAM" id="MobiDB-lite"/>
    </source>
</evidence>
<evidence type="ECO:0000313" key="5">
    <source>
        <dbReference type="Proteomes" id="UP000000263"/>
    </source>
</evidence>
<dbReference type="EMBL" id="CP000804">
    <property type="protein sequence ID" value="ABU58071.1"/>
    <property type="molecule type" value="Genomic_DNA"/>
</dbReference>
<dbReference type="STRING" id="383372.Rcas_1983"/>
<keyword evidence="5" id="KW-1185">Reference proteome</keyword>
<dbReference type="InterPro" id="IPR045648">
    <property type="entry name" value="CRISPR-assoc_Cas6-like_N"/>
</dbReference>
<feature type="domain" description="CRISPR-associated protein Cas6 C-terminal" evidence="2">
    <location>
        <begin position="149"/>
        <end position="263"/>
    </location>
</feature>
<evidence type="ECO:0000259" key="2">
    <source>
        <dbReference type="Pfam" id="PF10040"/>
    </source>
</evidence>
<accession>A7NKQ1</accession>
<dbReference type="Gene3D" id="3.30.70.1900">
    <property type="match status" value="1"/>
</dbReference>
<dbReference type="Gene3D" id="3.30.70.1890">
    <property type="match status" value="1"/>
</dbReference>
<dbReference type="OrthoDB" id="425607at2"/>
<sequence length="287" mass="31223">MPVSLIFTIRPLAAAEKPASLGRAAHAAILRLIGDSDPALATRLHDDDGPKPLTVSNVIGLEARQHMARVYPDRRYRLRVTLLTPALEAIAAAWRPAALAPLDLDGLLWRIEQITDNPGDDPWAGRAAYEELATALLARHATSARWTFEFATPVTFRQRGLNQPLPLPALTFGSLLERWNAFAPIALPDETRRFAEECIAVSRFELRSRSDPTKGGAPQIGAIGRVTYAAVNRDRYWLACIDALAHFTLFSGIGAGVARGYGQARLLDDDHTGARPHTTGQPDGLSA</sequence>
<dbReference type="HOGENOM" id="CLU_063836_1_0_0"/>
<dbReference type="eggNOG" id="COG5551">
    <property type="taxonomic scope" value="Bacteria"/>
</dbReference>
<gene>
    <name evidence="4" type="ordered locus">Rcas_1983</name>
</gene>
<name>A7NKQ1_ROSCS</name>
<dbReference type="RefSeq" id="WP_012120495.1">
    <property type="nucleotide sequence ID" value="NC_009767.1"/>
</dbReference>
<dbReference type="KEGG" id="rca:Rcas_1983"/>
<dbReference type="Pfam" id="PF10040">
    <property type="entry name" value="CRISPR_Cas6"/>
    <property type="match status" value="1"/>
</dbReference>
<feature type="domain" description="CRISPR-associated protein Cas6-like N-terminal" evidence="3">
    <location>
        <begin position="1"/>
        <end position="59"/>
    </location>
</feature>
<organism evidence="4 5">
    <name type="scientific">Roseiflexus castenholzii (strain DSM 13941 / HLO8)</name>
    <dbReference type="NCBI Taxonomy" id="383372"/>
    <lineage>
        <taxon>Bacteria</taxon>
        <taxon>Bacillati</taxon>
        <taxon>Chloroflexota</taxon>
        <taxon>Chloroflexia</taxon>
        <taxon>Chloroflexales</taxon>
        <taxon>Roseiflexineae</taxon>
        <taxon>Roseiflexaceae</taxon>
        <taxon>Roseiflexus</taxon>
    </lineage>
</organism>
<feature type="region of interest" description="Disordered" evidence="1">
    <location>
        <begin position="268"/>
        <end position="287"/>
    </location>
</feature>
<dbReference type="CDD" id="cd21141">
    <property type="entry name" value="Cas6_III-like"/>
    <property type="match status" value="1"/>
</dbReference>
<dbReference type="Pfam" id="PF19308">
    <property type="entry name" value="CRISPR_Cas6_N"/>
    <property type="match status" value="1"/>
</dbReference>
<reference evidence="4 5" key="1">
    <citation type="submission" date="2007-08" db="EMBL/GenBank/DDBJ databases">
        <title>Complete sequence of Roseiflexus castenholzii DSM 13941.</title>
        <authorList>
            <consortium name="US DOE Joint Genome Institute"/>
            <person name="Copeland A."/>
            <person name="Lucas S."/>
            <person name="Lapidus A."/>
            <person name="Barry K."/>
            <person name="Glavina del Rio T."/>
            <person name="Dalin E."/>
            <person name="Tice H."/>
            <person name="Pitluck S."/>
            <person name="Thompson L.S."/>
            <person name="Brettin T."/>
            <person name="Bruce D."/>
            <person name="Detter J.C."/>
            <person name="Han C."/>
            <person name="Tapia R."/>
            <person name="Schmutz J."/>
            <person name="Larimer F."/>
            <person name="Land M."/>
            <person name="Hauser L."/>
            <person name="Kyrpides N."/>
            <person name="Mikhailova N."/>
            <person name="Bryant D.A."/>
            <person name="Hanada S."/>
            <person name="Tsukatani Y."/>
            <person name="Richardson P."/>
        </authorList>
    </citation>
    <scope>NUCLEOTIDE SEQUENCE [LARGE SCALE GENOMIC DNA]</scope>
    <source>
        <strain evidence="5">DSM 13941 / HLO8</strain>
    </source>
</reference>
<proteinExistence type="predicted"/>
<dbReference type="Proteomes" id="UP000000263">
    <property type="component" value="Chromosome"/>
</dbReference>
<protein>
    <submittedName>
        <fullName evidence="4">Uncharacterized protein</fullName>
    </submittedName>
</protein>